<dbReference type="EMBL" id="SRMA01025687">
    <property type="protein sequence ID" value="TRY92038.1"/>
    <property type="molecule type" value="Genomic_DNA"/>
</dbReference>
<gene>
    <name evidence="2" type="ORF">DNTS_034686</name>
</gene>
<sequence length="146" mass="16056">MAQSEEMPKDMSVEGMAESESAGDMKRARTMALYNPIPAKHNCLTVNRSLFIFAENNIIRNLDGAPCVVPSGVPGSGLGIHPSALPRDEQHPDCTIHHPETAICSNLLNDCSPGARSSLGKDERRMRASFFCDWVKTRMRVCDLKV</sequence>
<dbReference type="Proteomes" id="UP000316079">
    <property type="component" value="Unassembled WGS sequence"/>
</dbReference>
<evidence type="ECO:0000313" key="3">
    <source>
        <dbReference type="Proteomes" id="UP000316079"/>
    </source>
</evidence>
<proteinExistence type="predicted"/>
<feature type="region of interest" description="Disordered" evidence="1">
    <location>
        <begin position="1"/>
        <end position="23"/>
    </location>
</feature>
<evidence type="ECO:0000313" key="2">
    <source>
        <dbReference type="EMBL" id="TRY92038.1"/>
    </source>
</evidence>
<evidence type="ECO:0000256" key="1">
    <source>
        <dbReference type="SAM" id="MobiDB-lite"/>
    </source>
</evidence>
<reference evidence="2 3" key="1">
    <citation type="journal article" date="2019" name="Sci. Data">
        <title>Hybrid genome assembly and annotation of Danionella translucida.</title>
        <authorList>
            <person name="Kadobianskyi M."/>
            <person name="Schulze L."/>
            <person name="Schuelke M."/>
            <person name="Judkewitz B."/>
        </authorList>
    </citation>
    <scope>NUCLEOTIDE SEQUENCE [LARGE SCALE GENOMIC DNA]</scope>
    <source>
        <strain evidence="2 3">Bolton</strain>
    </source>
</reference>
<comment type="caution">
    <text evidence="2">The sequence shown here is derived from an EMBL/GenBank/DDBJ whole genome shotgun (WGS) entry which is preliminary data.</text>
</comment>
<name>A0A553QQM4_9TELE</name>
<dbReference type="OrthoDB" id="431720at2759"/>
<keyword evidence="3" id="KW-1185">Reference proteome</keyword>
<feature type="compositionally biased region" description="Basic and acidic residues" evidence="1">
    <location>
        <begin position="1"/>
        <end position="12"/>
    </location>
</feature>
<dbReference type="STRING" id="623744.A0A553QQM4"/>
<dbReference type="AlphaFoldDB" id="A0A553QQM4"/>
<protein>
    <submittedName>
        <fullName evidence="2">Uncharacterized protein</fullName>
    </submittedName>
</protein>
<organism evidence="2 3">
    <name type="scientific">Danionella cerebrum</name>
    <dbReference type="NCBI Taxonomy" id="2873325"/>
    <lineage>
        <taxon>Eukaryota</taxon>
        <taxon>Metazoa</taxon>
        <taxon>Chordata</taxon>
        <taxon>Craniata</taxon>
        <taxon>Vertebrata</taxon>
        <taxon>Euteleostomi</taxon>
        <taxon>Actinopterygii</taxon>
        <taxon>Neopterygii</taxon>
        <taxon>Teleostei</taxon>
        <taxon>Ostariophysi</taxon>
        <taxon>Cypriniformes</taxon>
        <taxon>Danionidae</taxon>
        <taxon>Danioninae</taxon>
        <taxon>Danionella</taxon>
    </lineage>
</organism>
<accession>A0A553QQM4</accession>